<evidence type="ECO:0000256" key="4">
    <source>
        <dbReference type="ARBA" id="ARBA00022692"/>
    </source>
</evidence>
<comment type="caution">
    <text evidence="9">The sequence shown here is derived from an EMBL/GenBank/DDBJ whole genome shotgun (WGS) entry which is preliminary data.</text>
</comment>
<evidence type="ECO:0000256" key="7">
    <source>
        <dbReference type="SAM" id="Phobius"/>
    </source>
</evidence>
<sequence length="424" mass="45942">MGMKEGAKLLAAAAAAVLLVQIHRKEKERLALGWAGYGAHILGLEPGGAGRKEYLDRLRFLAAVLVILVHSMEGAASGIFAGQADVPFSAPPVSWYVLTGLSGVGLCCNLLFVMISGALLLPFRQESVGTFYRKRFSKVLLPLVLYYVFYLRRSGLVSFSSPASIGNALKTVLSGPVELVPHFWLVYVMTGLYIGVPFLRYLFKALPERALEGMAAVILAGSAAKTACYAAGISFGFDSFLFSWTGIFILGYFLTCPCSRKYRKWILTGGGLASLAVFVLFCVREDAAAVAANDSPLMILTASAVFLLFIIREEKNNEAGRRRMSGRLGALGRGIARVIGRYSYSILLIHWYMLFVVVENHMKISPAQMPGAFLWAGILLQTGAALALSLIFAVIFDQTAGVLALWVWEKVTAVFGGSAQPPTR</sequence>
<feature type="transmembrane region" description="Helical" evidence="7">
    <location>
        <begin position="241"/>
        <end position="258"/>
    </location>
</feature>
<dbReference type="AlphaFoldDB" id="A0A9D1KEL9"/>
<feature type="transmembrane region" description="Helical" evidence="7">
    <location>
        <begin position="215"/>
        <end position="235"/>
    </location>
</feature>
<feature type="transmembrane region" description="Helical" evidence="7">
    <location>
        <begin position="58"/>
        <end position="81"/>
    </location>
</feature>
<protein>
    <submittedName>
        <fullName evidence="9">Acyltransferase</fullName>
    </submittedName>
</protein>
<keyword evidence="9" id="KW-0012">Acyltransferase</keyword>
<gene>
    <name evidence="9" type="ORF">IAB60_01805</name>
</gene>
<evidence type="ECO:0000259" key="8">
    <source>
        <dbReference type="Pfam" id="PF01757"/>
    </source>
</evidence>
<feature type="transmembrane region" description="Helical" evidence="7">
    <location>
        <begin position="265"/>
        <end position="283"/>
    </location>
</feature>
<reference evidence="9" key="1">
    <citation type="submission" date="2020-10" db="EMBL/GenBank/DDBJ databases">
        <authorList>
            <person name="Gilroy R."/>
        </authorList>
    </citation>
    <scope>NUCLEOTIDE SEQUENCE</scope>
    <source>
        <strain evidence="9">CHK123-3438</strain>
    </source>
</reference>
<organism evidence="9 10">
    <name type="scientific">Candidatus Caccovicinus merdipullorum</name>
    <dbReference type="NCBI Taxonomy" id="2840724"/>
    <lineage>
        <taxon>Bacteria</taxon>
        <taxon>Bacillati</taxon>
        <taxon>Bacillota</taxon>
        <taxon>Clostridia</taxon>
        <taxon>Eubacteriales</taxon>
        <taxon>Candidatus Caccovicinus</taxon>
    </lineage>
</organism>
<evidence type="ECO:0000256" key="5">
    <source>
        <dbReference type="ARBA" id="ARBA00022989"/>
    </source>
</evidence>
<keyword evidence="9" id="KW-0808">Transferase</keyword>
<feature type="domain" description="Acyltransferase 3" evidence="8">
    <location>
        <begin position="53"/>
        <end position="394"/>
    </location>
</feature>
<feature type="transmembrane region" description="Helical" evidence="7">
    <location>
        <begin position="334"/>
        <end position="353"/>
    </location>
</feature>
<dbReference type="GO" id="GO:0016413">
    <property type="term" value="F:O-acetyltransferase activity"/>
    <property type="evidence" value="ECO:0007669"/>
    <property type="project" value="TreeGrafter"/>
</dbReference>
<dbReference type="GO" id="GO:0005886">
    <property type="term" value="C:plasma membrane"/>
    <property type="evidence" value="ECO:0007669"/>
    <property type="project" value="UniProtKB-SubCell"/>
</dbReference>
<proteinExistence type="inferred from homology"/>
<feature type="transmembrane region" description="Helical" evidence="7">
    <location>
        <begin position="183"/>
        <end position="203"/>
    </location>
</feature>
<comment type="subcellular location">
    <subcellularLocation>
        <location evidence="1">Cell membrane</location>
        <topology evidence="1">Multi-pass membrane protein</topology>
    </subcellularLocation>
</comment>
<evidence type="ECO:0000256" key="2">
    <source>
        <dbReference type="ARBA" id="ARBA00007400"/>
    </source>
</evidence>
<feature type="transmembrane region" description="Helical" evidence="7">
    <location>
        <begin position="295"/>
        <end position="313"/>
    </location>
</feature>
<dbReference type="Pfam" id="PF01757">
    <property type="entry name" value="Acyl_transf_3"/>
    <property type="match status" value="1"/>
</dbReference>
<dbReference type="Proteomes" id="UP000886860">
    <property type="component" value="Unassembled WGS sequence"/>
</dbReference>
<keyword evidence="5 7" id="KW-1133">Transmembrane helix</keyword>
<feature type="transmembrane region" description="Helical" evidence="7">
    <location>
        <begin position="135"/>
        <end position="152"/>
    </location>
</feature>
<keyword evidence="6 7" id="KW-0472">Membrane</keyword>
<name>A0A9D1KEL9_9FIRM</name>
<keyword evidence="3" id="KW-1003">Cell membrane</keyword>
<feature type="transmembrane region" description="Helical" evidence="7">
    <location>
        <begin position="93"/>
        <end position="123"/>
    </location>
</feature>
<feature type="transmembrane region" description="Helical" evidence="7">
    <location>
        <begin position="373"/>
        <end position="396"/>
    </location>
</feature>
<evidence type="ECO:0000256" key="1">
    <source>
        <dbReference type="ARBA" id="ARBA00004651"/>
    </source>
</evidence>
<keyword evidence="4 7" id="KW-0812">Transmembrane</keyword>
<evidence type="ECO:0000256" key="3">
    <source>
        <dbReference type="ARBA" id="ARBA00022475"/>
    </source>
</evidence>
<reference evidence="9" key="2">
    <citation type="journal article" date="2021" name="PeerJ">
        <title>Extensive microbial diversity within the chicken gut microbiome revealed by metagenomics and culture.</title>
        <authorList>
            <person name="Gilroy R."/>
            <person name="Ravi A."/>
            <person name="Getino M."/>
            <person name="Pursley I."/>
            <person name="Horton D.L."/>
            <person name="Alikhan N.F."/>
            <person name="Baker D."/>
            <person name="Gharbi K."/>
            <person name="Hall N."/>
            <person name="Watson M."/>
            <person name="Adriaenssens E.M."/>
            <person name="Foster-Nyarko E."/>
            <person name="Jarju S."/>
            <person name="Secka A."/>
            <person name="Antonio M."/>
            <person name="Oren A."/>
            <person name="Chaudhuri R.R."/>
            <person name="La Ragione R."/>
            <person name="Hildebrand F."/>
            <person name="Pallen M.J."/>
        </authorList>
    </citation>
    <scope>NUCLEOTIDE SEQUENCE</scope>
    <source>
        <strain evidence="9">CHK123-3438</strain>
    </source>
</reference>
<accession>A0A9D1KEL9</accession>
<dbReference type="PANTHER" id="PTHR40074">
    <property type="entry name" value="O-ACETYLTRANSFERASE WECH"/>
    <property type="match status" value="1"/>
</dbReference>
<dbReference type="PANTHER" id="PTHR40074:SF2">
    <property type="entry name" value="O-ACETYLTRANSFERASE WECH"/>
    <property type="match status" value="1"/>
</dbReference>
<evidence type="ECO:0000313" key="9">
    <source>
        <dbReference type="EMBL" id="HIT40825.1"/>
    </source>
</evidence>
<dbReference type="EMBL" id="DVKS01000033">
    <property type="protein sequence ID" value="HIT40825.1"/>
    <property type="molecule type" value="Genomic_DNA"/>
</dbReference>
<evidence type="ECO:0000313" key="10">
    <source>
        <dbReference type="Proteomes" id="UP000886860"/>
    </source>
</evidence>
<comment type="similarity">
    <text evidence="2">Belongs to the acyltransferase 3 family.</text>
</comment>
<evidence type="ECO:0000256" key="6">
    <source>
        <dbReference type="ARBA" id="ARBA00023136"/>
    </source>
</evidence>
<dbReference type="GO" id="GO:0009246">
    <property type="term" value="P:enterobacterial common antigen biosynthetic process"/>
    <property type="evidence" value="ECO:0007669"/>
    <property type="project" value="TreeGrafter"/>
</dbReference>
<dbReference type="InterPro" id="IPR002656">
    <property type="entry name" value="Acyl_transf_3_dom"/>
</dbReference>